<dbReference type="PROSITE" id="PS51819">
    <property type="entry name" value="VOC"/>
    <property type="match status" value="1"/>
</dbReference>
<dbReference type="PANTHER" id="PTHR43048:SF3">
    <property type="entry name" value="METHYLMALONYL-COA EPIMERASE, MITOCHONDRIAL"/>
    <property type="match status" value="1"/>
</dbReference>
<dbReference type="InterPro" id="IPR051785">
    <property type="entry name" value="MMCE/EMCE_epimerase"/>
</dbReference>
<organism evidence="3 4">
    <name type="scientific">Candidatus Segetimicrobium genomatis</name>
    <dbReference type="NCBI Taxonomy" id="2569760"/>
    <lineage>
        <taxon>Bacteria</taxon>
        <taxon>Bacillati</taxon>
        <taxon>Candidatus Sysuimicrobiota</taxon>
        <taxon>Candidatus Sysuimicrobiia</taxon>
        <taxon>Candidatus Sysuimicrobiales</taxon>
        <taxon>Candidatus Segetimicrobiaceae</taxon>
        <taxon>Candidatus Segetimicrobium</taxon>
    </lineage>
</organism>
<protein>
    <submittedName>
        <fullName evidence="3">VOC family protein</fullName>
    </submittedName>
</protein>
<feature type="domain" description="VOC" evidence="2">
    <location>
        <begin position="12"/>
        <end position="155"/>
    </location>
</feature>
<dbReference type="Proteomes" id="UP000318509">
    <property type="component" value="Unassembled WGS sequence"/>
</dbReference>
<comment type="caution">
    <text evidence="3">The sequence shown here is derived from an EMBL/GenBank/DDBJ whole genome shotgun (WGS) entry which is preliminary data.</text>
</comment>
<dbReference type="GO" id="GO:0046491">
    <property type="term" value="P:L-methylmalonyl-CoA metabolic process"/>
    <property type="evidence" value="ECO:0007669"/>
    <property type="project" value="TreeGrafter"/>
</dbReference>
<dbReference type="InterPro" id="IPR037523">
    <property type="entry name" value="VOC_core"/>
</dbReference>
<accession>A0A537K6C8</accession>
<gene>
    <name evidence="3" type="ORF">E6H00_04325</name>
</gene>
<dbReference type="Gene3D" id="3.10.180.10">
    <property type="entry name" value="2,3-Dihydroxybiphenyl 1,2-Dioxygenase, domain 1"/>
    <property type="match status" value="1"/>
</dbReference>
<evidence type="ECO:0000256" key="1">
    <source>
        <dbReference type="ARBA" id="ARBA00022723"/>
    </source>
</evidence>
<dbReference type="Pfam" id="PF13669">
    <property type="entry name" value="Glyoxalase_4"/>
    <property type="match status" value="1"/>
</dbReference>
<keyword evidence="1" id="KW-0479">Metal-binding</keyword>
<evidence type="ECO:0000313" key="4">
    <source>
        <dbReference type="Proteomes" id="UP000318509"/>
    </source>
</evidence>
<dbReference type="EMBL" id="VBAK01000098">
    <property type="protein sequence ID" value="TMI91300.1"/>
    <property type="molecule type" value="Genomic_DNA"/>
</dbReference>
<reference evidence="3 4" key="1">
    <citation type="journal article" date="2019" name="Nat. Microbiol.">
        <title>Mediterranean grassland soil C-N compound turnover is dependent on rainfall and depth, and is mediated by genomically divergent microorganisms.</title>
        <authorList>
            <person name="Diamond S."/>
            <person name="Andeer P.F."/>
            <person name="Li Z."/>
            <person name="Crits-Christoph A."/>
            <person name="Burstein D."/>
            <person name="Anantharaman K."/>
            <person name="Lane K.R."/>
            <person name="Thomas B.C."/>
            <person name="Pan C."/>
            <person name="Northen T.R."/>
            <person name="Banfield J.F."/>
        </authorList>
    </citation>
    <scope>NUCLEOTIDE SEQUENCE [LARGE SCALE GENOMIC DNA]</scope>
    <source>
        <strain evidence="3">NP_3</strain>
    </source>
</reference>
<dbReference type="InterPro" id="IPR029068">
    <property type="entry name" value="Glyas_Bleomycin-R_OHBP_Dase"/>
</dbReference>
<dbReference type="GO" id="GO:0004493">
    <property type="term" value="F:methylmalonyl-CoA epimerase activity"/>
    <property type="evidence" value="ECO:0007669"/>
    <property type="project" value="TreeGrafter"/>
</dbReference>
<dbReference type="PANTHER" id="PTHR43048">
    <property type="entry name" value="METHYLMALONYL-COA EPIMERASE"/>
    <property type="match status" value="1"/>
</dbReference>
<evidence type="ECO:0000259" key="2">
    <source>
        <dbReference type="PROSITE" id="PS51819"/>
    </source>
</evidence>
<dbReference type="AlphaFoldDB" id="A0A537K6C8"/>
<dbReference type="GO" id="GO:0046872">
    <property type="term" value="F:metal ion binding"/>
    <property type="evidence" value="ECO:0007669"/>
    <property type="project" value="UniProtKB-KW"/>
</dbReference>
<dbReference type="SUPFAM" id="SSF54593">
    <property type="entry name" value="Glyoxalase/Bleomycin resistance protein/Dihydroxybiphenyl dioxygenase"/>
    <property type="match status" value="1"/>
</dbReference>
<evidence type="ECO:0000313" key="3">
    <source>
        <dbReference type="EMBL" id="TMI91300.1"/>
    </source>
</evidence>
<proteinExistence type="predicted"/>
<sequence>MPALPALFPVKHVDQVALVVRDLDQAMRRYWELLGVGPWRVYTYGPPLVRDMTYRGRKQDYRMRLALAHAGETMVELIQPLEGPNVYDEHLERKGEGLHHIGVFVPSFDEAVAEVKQRGYAVLQSGRGYGRLGDGGFAYLDTERELGLILELIEIPKERIPPEAEFPPRSG</sequence>
<name>A0A537K6C8_9BACT</name>